<dbReference type="Gene3D" id="1.10.287.130">
    <property type="match status" value="1"/>
</dbReference>
<feature type="domain" description="PAC" evidence="25">
    <location>
        <begin position="326"/>
        <end position="379"/>
    </location>
</feature>
<proteinExistence type="inferred from homology"/>
<feature type="domain" description="PAC" evidence="25">
    <location>
        <begin position="575"/>
        <end position="631"/>
    </location>
</feature>
<comment type="function">
    <text evidence="16">May play the central regulatory role in sporulation. It may be an element of the effector pathway responsible for the activation of sporulation genes in response to nutritional stress. Spo0A may act in concert with spo0H (a sigma factor) to control the expression of some genes that are critical to the sporulation process.</text>
</comment>
<dbReference type="InterPro" id="IPR036890">
    <property type="entry name" value="HATPase_C_sf"/>
</dbReference>
<dbReference type="HOGENOM" id="CLU_251785_0_0_9"/>
<dbReference type="eggNOG" id="COG2202">
    <property type="taxonomic scope" value="Bacteria"/>
</dbReference>
<dbReference type="InterPro" id="IPR004358">
    <property type="entry name" value="Sig_transdc_His_kin-like_C"/>
</dbReference>
<dbReference type="InterPro" id="IPR003018">
    <property type="entry name" value="GAF"/>
</dbReference>
<dbReference type="InterPro" id="IPR000014">
    <property type="entry name" value="PAS"/>
</dbReference>
<dbReference type="SUPFAM" id="SSF55785">
    <property type="entry name" value="PYP-like sensor domain (PAS domain)"/>
    <property type="match status" value="5"/>
</dbReference>
<dbReference type="Pfam" id="PF01590">
    <property type="entry name" value="GAF"/>
    <property type="match status" value="1"/>
</dbReference>
<evidence type="ECO:0000259" key="24">
    <source>
        <dbReference type="PROSITE" id="PS50112"/>
    </source>
</evidence>
<dbReference type="InterPro" id="IPR036641">
    <property type="entry name" value="HPT_dom_sf"/>
</dbReference>
<evidence type="ECO:0000256" key="11">
    <source>
        <dbReference type="ARBA" id="ARBA00022777"/>
    </source>
</evidence>
<dbReference type="FunFam" id="3.30.565.10:FF:000010">
    <property type="entry name" value="Sensor histidine kinase RcsC"/>
    <property type="match status" value="1"/>
</dbReference>
<dbReference type="SUPFAM" id="SSF55781">
    <property type="entry name" value="GAF domain-like"/>
    <property type="match status" value="1"/>
</dbReference>
<dbReference type="eggNOG" id="COG2198">
    <property type="taxonomic scope" value="Bacteria"/>
</dbReference>
<evidence type="ECO:0000256" key="21">
    <source>
        <dbReference type="PROSITE-ProRule" id="PRU00169"/>
    </source>
</evidence>
<feature type="modified residue" description="4-aspartylphosphate" evidence="21">
    <location>
        <position position="1117"/>
    </location>
</feature>
<keyword evidence="13" id="KW-1133">Transmembrane helix</keyword>
<evidence type="ECO:0000256" key="18">
    <source>
        <dbReference type="ARBA" id="ARBA00068150"/>
    </source>
</evidence>
<dbReference type="Gene3D" id="3.40.50.2300">
    <property type="match status" value="2"/>
</dbReference>
<evidence type="ECO:0000313" key="28">
    <source>
        <dbReference type="Proteomes" id="UP000001968"/>
    </source>
</evidence>
<dbReference type="RefSeq" id="WP_011640035.1">
    <property type="nucleotide sequence ID" value="NC_008346.1"/>
</dbReference>
<dbReference type="PROSITE" id="PS50110">
    <property type="entry name" value="RESPONSE_REGULATORY"/>
    <property type="match status" value="2"/>
</dbReference>
<reference evidence="28" key="1">
    <citation type="journal article" date="2010" name="Environ. Microbiol.">
        <title>The genome of Syntrophomonas wolfei: new insights into syntrophic metabolism and biohydrogen production.</title>
        <authorList>
            <person name="Sieber J.R."/>
            <person name="Sims D.R."/>
            <person name="Han C."/>
            <person name="Kim E."/>
            <person name="Lykidis A."/>
            <person name="Lapidus A.L."/>
            <person name="McDonnald E."/>
            <person name="Rohlin L."/>
            <person name="Culley D.E."/>
            <person name="Gunsalus R."/>
            <person name="McInerney M.J."/>
        </authorList>
    </citation>
    <scope>NUCLEOTIDE SEQUENCE [LARGE SCALE GENOMIC DNA]</scope>
    <source>
        <strain evidence="28">DSM 2245B / Goettingen</strain>
    </source>
</reference>
<dbReference type="InterPro" id="IPR003661">
    <property type="entry name" value="HisK_dim/P_dom"/>
</dbReference>
<evidence type="ECO:0000256" key="4">
    <source>
        <dbReference type="ARBA" id="ARBA00012438"/>
    </source>
</evidence>
<dbReference type="SUPFAM" id="SSF47384">
    <property type="entry name" value="Homodimeric domain of signal transducing histidine kinase"/>
    <property type="match status" value="1"/>
</dbReference>
<dbReference type="NCBIfam" id="TIGR00229">
    <property type="entry name" value="sensory_box"/>
    <property type="match status" value="5"/>
</dbReference>
<dbReference type="InterPro" id="IPR008207">
    <property type="entry name" value="Sig_transdc_His_kin_Hpt_dom"/>
</dbReference>
<dbReference type="InterPro" id="IPR029016">
    <property type="entry name" value="GAF-like_dom_sf"/>
</dbReference>
<dbReference type="CDD" id="cd00130">
    <property type="entry name" value="PAS"/>
    <property type="match status" value="5"/>
</dbReference>
<evidence type="ECO:0000256" key="8">
    <source>
        <dbReference type="ARBA" id="ARBA00022679"/>
    </source>
</evidence>
<dbReference type="eggNOG" id="COG0784">
    <property type="taxonomic scope" value="Bacteria"/>
</dbReference>
<dbReference type="PROSITE" id="PS50109">
    <property type="entry name" value="HIS_KIN"/>
    <property type="match status" value="1"/>
</dbReference>
<evidence type="ECO:0000259" key="26">
    <source>
        <dbReference type="PROSITE" id="PS50894"/>
    </source>
</evidence>
<dbReference type="InterPro" id="IPR013655">
    <property type="entry name" value="PAS_fold_3"/>
</dbReference>
<dbReference type="Pfam" id="PF01627">
    <property type="entry name" value="Hpt"/>
    <property type="match status" value="1"/>
</dbReference>
<evidence type="ECO:0000259" key="23">
    <source>
        <dbReference type="PROSITE" id="PS50110"/>
    </source>
</evidence>
<dbReference type="CDD" id="cd16922">
    <property type="entry name" value="HATPase_EvgS-ArcB-TorS-like"/>
    <property type="match status" value="1"/>
</dbReference>
<evidence type="ECO:0000256" key="9">
    <source>
        <dbReference type="ARBA" id="ARBA00022692"/>
    </source>
</evidence>
<evidence type="ECO:0000256" key="10">
    <source>
        <dbReference type="ARBA" id="ARBA00022741"/>
    </source>
</evidence>
<evidence type="ECO:0000256" key="7">
    <source>
        <dbReference type="ARBA" id="ARBA00022553"/>
    </source>
</evidence>
<feature type="domain" description="Histidine kinase" evidence="22">
    <location>
        <begin position="825"/>
        <end position="1046"/>
    </location>
</feature>
<keyword evidence="15" id="KW-0472">Membrane</keyword>
<keyword evidence="6" id="KW-1003">Cell membrane</keyword>
<feature type="domain" description="PAS" evidence="24">
    <location>
        <begin position="380"/>
        <end position="463"/>
    </location>
</feature>
<dbReference type="SMART" id="SM00065">
    <property type="entry name" value="GAF"/>
    <property type="match status" value="1"/>
</dbReference>
<dbReference type="PANTHER" id="PTHR45339:SF1">
    <property type="entry name" value="HYBRID SIGNAL TRANSDUCTION HISTIDINE KINASE J"/>
    <property type="match status" value="1"/>
</dbReference>
<evidence type="ECO:0000256" key="14">
    <source>
        <dbReference type="ARBA" id="ARBA00023012"/>
    </source>
</evidence>
<dbReference type="InterPro" id="IPR001789">
    <property type="entry name" value="Sig_transdc_resp-reg_receiver"/>
</dbReference>
<accession>Q0AZC4</accession>
<protein>
    <recommendedName>
        <fullName evidence="19">Circadian input-output histidine kinase CikA</fullName>
        <ecNumber evidence="4">2.7.13.3</ecNumber>
    </recommendedName>
    <alternativeName>
        <fullName evidence="18">Sensory/regulatory protein RpfC</fullName>
    </alternativeName>
    <alternativeName>
        <fullName evidence="5">Stage 0 sporulation protein A homolog</fullName>
    </alternativeName>
</protein>
<dbReference type="Gene3D" id="3.30.450.20">
    <property type="entry name" value="PAS domain"/>
    <property type="match status" value="5"/>
</dbReference>
<dbReference type="InterPro" id="IPR005467">
    <property type="entry name" value="His_kinase_dom"/>
</dbReference>
<keyword evidence="8 27" id="KW-0808">Transferase</keyword>
<dbReference type="STRING" id="335541.Swol_0601"/>
<keyword evidence="11 27" id="KW-0418">Kinase</keyword>
<comment type="subunit">
    <text evidence="17">At low DSF concentrations, interacts with RpfF.</text>
</comment>
<dbReference type="SMART" id="SM00086">
    <property type="entry name" value="PAC"/>
    <property type="match status" value="5"/>
</dbReference>
<evidence type="ECO:0000256" key="6">
    <source>
        <dbReference type="ARBA" id="ARBA00022475"/>
    </source>
</evidence>
<dbReference type="InterPro" id="IPR001610">
    <property type="entry name" value="PAC"/>
</dbReference>
<dbReference type="GO" id="GO:0000155">
    <property type="term" value="F:phosphorelay sensor kinase activity"/>
    <property type="evidence" value="ECO:0007669"/>
    <property type="project" value="InterPro"/>
</dbReference>
<evidence type="ECO:0000256" key="20">
    <source>
        <dbReference type="PROSITE-ProRule" id="PRU00110"/>
    </source>
</evidence>
<dbReference type="GO" id="GO:0005886">
    <property type="term" value="C:plasma membrane"/>
    <property type="evidence" value="ECO:0007669"/>
    <property type="project" value="UniProtKB-SubCell"/>
</dbReference>
<name>Q0AZC4_SYNWW</name>
<keyword evidence="10" id="KW-0547">Nucleotide-binding</keyword>
<dbReference type="InterPro" id="IPR035965">
    <property type="entry name" value="PAS-like_dom_sf"/>
</dbReference>
<keyword evidence="28" id="KW-1185">Reference proteome</keyword>
<evidence type="ECO:0000256" key="17">
    <source>
        <dbReference type="ARBA" id="ARBA00064003"/>
    </source>
</evidence>
<dbReference type="SMART" id="SM00387">
    <property type="entry name" value="HATPase_c"/>
    <property type="match status" value="1"/>
</dbReference>
<organism evidence="27 28">
    <name type="scientific">Syntrophomonas wolfei subsp. wolfei (strain DSM 2245B / Goettingen)</name>
    <dbReference type="NCBI Taxonomy" id="335541"/>
    <lineage>
        <taxon>Bacteria</taxon>
        <taxon>Bacillati</taxon>
        <taxon>Bacillota</taxon>
        <taxon>Clostridia</taxon>
        <taxon>Eubacteriales</taxon>
        <taxon>Syntrophomonadaceae</taxon>
        <taxon>Syntrophomonas</taxon>
    </lineage>
</organism>
<comment type="catalytic activity">
    <reaction evidence="1">
        <text>ATP + protein L-histidine = ADP + protein N-phospho-L-histidine.</text>
        <dbReference type="EC" id="2.7.13.3"/>
    </reaction>
</comment>
<dbReference type="CDD" id="cd17546">
    <property type="entry name" value="REC_hyHK_CKI1_RcsC-like"/>
    <property type="match status" value="2"/>
</dbReference>
<dbReference type="SMART" id="SM00448">
    <property type="entry name" value="REC"/>
    <property type="match status" value="2"/>
</dbReference>
<evidence type="ECO:0000256" key="15">
    <source>
        <dbReference type="ARBA" id="ARBA00023136"/>
    </source>
</evidence>
<gene>
    <name evidence="27" type="ordered locus">Swol_0601</name>
</gene>
<evidence type="ECO:0000256" key="16">
    <source>
        <dbReference type="ARBA" id="ARBA00024867"/>
    </source>
</evidence>
<evidence type="ECO:0000256" key="19">
    <source>
        <dbReference type="ARBA" id="ARBA00074306"/>
    </source>
</evidence>
<dbReference type="Pfam" id="PF02518">
    <property type="entry name" value="HATPase_c"/>
    <property type="match status" value="1"/>
</dbReference>
<sequence length="1442" mass="162859">MTDGFSLNEVKASFDTLFNTIEDYLFIINENGNAVYANRAAIEKLGYSQEEIQGLSLLLLQPPERRDEAAQIFASMMAGQRDHCPIPLYTKDGSYIPVETSVVRGQWQGTPVFFAISKDISQISQANARFSKAFSINPALMAISKIDSGKYIDVNEAFLSRLEYNRDEVIGKTSGELGIIPFAERDLLIKELYQQGCIRDKELTLITKSGSELYVIFSVDFIETDDQTYLLTVMVDITGRKIAEELLKESEDRWSSALECSGNGVWDWDAVTNRVFFSKEWKSMLGYEEHEVGDSLQEWESRVHPEDWERIQVELQKHFDGQTPVYGSEHRLRTRDGSYKWLLDRGKVINRDEEGKVLRVIGTHTDITEIKKVQEDLSRTRGQLKAILDNLPFLAWFKDKEGHHIEVNRFFEISCGLTRDEIIGKTDLDIWPRELALVYMEDDREVMASKKQINKVERVQDKAGGIWFNTFKTPVFDQEGNVIGTAGITRDITESRRLEHELIEQRTFLKSLIDAIPDLIFYKDINSLYLGCNHAFAHRFIGLSEEEIVGRTDLDFVKDQETARFFIQKDREILLSGETRMNEETITLADGSIMELETVKTPFFKGGTVAGLIGVSRDITKRKIAQNQLLIKQKILSNIASATNELLINSDYYEAINKCLALLGEATGVDRVYMFKNHYADNKAYTSYRMGWNSGVFPAQINNPKLQNIPFDQAQNFIEPLMRNEAVKAQVRDFGEGWIKETLLEQSILSILVLPIFVGGVFWGYVGFDECKEERNWSEDEFSILKAFSNSIAEAIERSQMEQKLAQAKEIAESANYAKSLFLANMSHEIRTPMNGILGFLELLGETELSTEQQDYVQEAHRASEILLYLINDILDFSKIEAGKLAMEEIPFRVRTVVEDAVSLQAPKAREKGLEMHTLIKSNVPDEVVGDPARLRQILNNLLSNAVKFTHTGEILVIVETINESSDKAEIAFEVSDSGIGIAPEDMEKLFQPFTQADASTTRKYGGTGLGLAISYELVRLMEGTMQVKSKLGQGSKFYFTACFKPGLRKDTLPFEPAELKGARVLIVDDNSSNRKIIRTYLEDAQCLVEESDSAEKAITILLSASAVKSFDVVIVDFQMPAMNGHELAAALKAIPSTRAIHLIMLTSAAQKGDARRAKEHGFSGYLTKPVKRDELLQCISIVLGLKTEASLGDSIVTRYTIKENPIPARPRFLLVEDNEMNQKIIVKMLEKRGMYCDLACSGAEALKALQQKDYDIVFMDCQMPEMDGYETTARIRQMEGEERHTIIVAMTANAMEGDREKCLQAGMDDYISKPVDFQLLFNIIEQYTARQQESVSEVAAMLEENLSSFIAETGLSKGEGRELYDKLWSTLPGVLEELQNALANSDFKKIRSLAHQLKGSSGTLRIQKLYELFFDLEQKAIAEAKAACVDTLQLIHRLVKS</sequence>
<feature type="domain" description="PAC" evidence="25">
    <location>
        <begin position="199"/>
        <end position="249"/>
    </location>
</feature>
<feature type="modified residue" description="Phosphohistidine" evidence="20">
    <location>
        <position position="1396"/>
    </location>
</feature>
<dbReference type="SMART" id="SM00388">
    <property type="entry name" value="HisKA"/>
    <property type="match status" value="1"/>
</dbReference>
<comment type="subcellular location">
    <subcellularLocation>
        <location evidence="2">Cell membrane</location>
        <topology evidence="2">Multi-pass membrane protein</topology>
    </subcellularLocation>
</comment>
<feature type="domain" description="PAC" evidence="25">
    <location>
        <begin position="452"/>
        <end position="504"/>
    </location>
</feature>
<dbReference type="GO" id="GO:0005524">
    <property type="term" value="F:ATP binding"/>
    <property type="evidence" value="ECO:0007669"/>
    <property type="project" value="UniProtKB-KW"/>
</dbReference>
<feature type="domain" description="Response regulatory" evidence="23">
    <location>
        <begin position="1212"/>
        <end position="1329"/>
    </location>
</feature>
<feature type="modified residue" description="4-aspartylphosphate" evidence="21">
    <location>
        <position position="1261"/>
    </location>
</feature>
<evidence type="ECO:0000313" key="27">
    <source>
        <dbReference type="EMBL" id="ABI67930.1"/>
    </source>
</evidence>
<dbReference type="Pfam" id="PF08447">
    <property type="entry name" value="PAS_3"/>
    <property type="match status" value="1"/>
</dbReference>
<dbReference type="EMBL" id="CP000448">
    <property type="protein sequence ID" value="ABI67930.1"/>
    <property type="molecule type" value="Genomic_DNA"/>
</dbReference>
<dbReference type="PROSITE" id="PS50112">
    <property type="entry name" value="PAS"/>
    <property type="match status" value="4"/>
</dbReference>
<evidence type="ECO:0000256" key="12">
    <source>
        <dbReference type="ARBA" id="ARBA00022840"/>
    </source>
</evidence>
<dbReference type="CDD" id="cd00082">
    <property type="entry name" value="HisKA"/>
    <property type="match status" value="1"/>
</dbReference>
<dbReference type="PROSITE" id="PS50894">
    <property type="entry name" value="HPT"/>
    <property type="match status" value="1"/>
</dbReference>
<dbReference type="Pfam" id="PF00072">
    <property type="entry name" value="Response_reg"/>
    <property type="match status" value="2"/>
</dbReference>
<keyword evidence="9" id="KW-0812">Transmembrane</keyword>
<evidence type="ECO:0000259" key="22">
    <source>
        <dbReference type="PROSITE" id="PS50109"/>
    </source>
</evidence>
<evidence type="ECO:0000256" key="1">
    <source>
        <dbReference type="ARBA" id="ARBA00000085"/>
    </source>
</evidence>
<dbReference type="Pfam" id="PF13426">
    <property type="entry name" value="PAS_9"/>
    <property type="match status" value="2"/>
</dbReference>
<dbReference type="Gene3D" id="3.30.450.40">
    <property type="match status" value="1"/>
</dbReference>
<dbReference type="eggNOG" id="COG2205">
    <property type="taxonomic scope" value="Bacteria"/>
</dbReference>
<dbReference type="InterPro" id="IPR003594">
    <property type="entry name" value="HATPase_dom"/>
</dbReference>
<dbReference type="Gene3D" id="1.20.120.160">
    <property type="entry name" value="HPT domain"/>
    <property type="match status" value="1"/>
</dbReference>
<keyword evidence="14" id="KW-0902">Two-component regulatory system</keyword>
<evidence type="ECO:0000259" key="25">
    <source>
        <dbReference type="PROSITE" id="PS50113"/>
    </source>
</evidence>
<feature type="domain" description="PAS" evidence="24">
    <location>
        <begin position="505"/>
        <end position="554"/>
    </location>
</feature>
<dbReference type="InterPro" id="IPR013656">
    <property type="entry name" value="PAS_4"/>
</dbReference>
<feature type="domain" description="PAS" evidence="24">
    <location>
        <begin position="10"/>
        <end position="80"/>
    </location>
</feature>
<evidence type="ECO:0000256" key="13">
    <source>
        <dbReference type="ARBA" id="ARBA00022989"/>
    </source>
</evidence>
<dbReference type="KEGG" id="swo:Swol_0601"/>
<dbReference type="Pfam" id="PF00512">
    <property type="entry name" value="HisKA"/>
    <property type="match status" value="1"/>
</dbReference>
<evidence type="ECO:0000256" key="2">
    <source>
        <dbReference type="ARBA" id="ARBA00004651"/>
    </source>
</evidence>
<feature type="domain" description="Response regulatory" evidence="23">
    <location>
        <begin position="1064"/>
        <end position="1184"/>
    </location>
</feature>
<dbReference type="FunFam" id="1.10.287.130:FF:000002">
    <property type="entry name" value="Two-component osmosensing histidine kinase"/>
    <property type="match status" value="1"/>
</dbReference>
<dbReference type="Gene3D" id="3.30.565.10">
    <property type="entry name" value="Histidine kinase-like ATPase, C-terminal domain"/>
    <property type="match status" value="1"/>
</dbReference>
<dbReference type="PRINTS" id="PR00344">
    <property type="entry name" value="BCTRLSENSOR"/>
</dbReference>
<feature type="domain" description="HPt" evidence="26">
    <location>
        <begin position="1357"/>
        <end position="1442"/>
    </location>
</feature>
<dbReference type="SUPFAM" id="SSF52172">
    <property type="entry name" value="CheY-like"/>
    <property type="match status" value="2"/>
</dbReference>
<feature type="domain" description="PAS" evidence="24">
    <location>
        <begin position="250"/>
        <end position="322"/>
    </location>
</feature>
<dbReference type="PANTHER" id="PTHR45339">
    <property type="entry name" value="HYBRID SIGNAL TRANSDUCTION HISTIDINE KINASE J"/>
    <property type="match status" value="1"/>
</dbReference>
<keyword evidence="7 21" id="KW-0597">Phosphoprotein</keyword>
<keyword evidence="12" id="KW-0067">ATP-binding</keyword>
<dbReference type="Pfam" id="PF08448">
    <property type="entry name" value="PAS_4"/>
    <property type="match status" value="2"/>
</dbReference>
<evidence type="ECO:0000256" key="5">
    <source>
        <dbReference type="ARBA" id="ARBA00018672"/>
    </source>
</evidence>
<comment type="similarity">
    <text evidence="3">In the N-terminal section; belongs to the phytochrome family.</text>
</comment>
<evidence type="ECO:0000256" key="3">
    <source>
        <dbReference type="ARBA" id="ARBA00006402"/>
    </source>
</evidence>
<dbReference type="CDD" id="cd00088">
    <property type="entry name" value="HPT"/>
    <property type="match status" value="1"/>
</dbReference>
<dbReference type="InterPro" id="IPR011006">
    <property type="entry name" value="CheY-like_superfamily"/>
</dbReference>
<dbReference type="SUPFAM" id="SSF55874">
    <property type="entry name" value="ATPase domain of HSP90 chaperone/DNA topoisomerase II/histidine kinase"/>
    <property type="match status" value="1"/>
</dbReference>
<dbReference type="SUPFAM" id="SSF47226">
    <property type="entry name" value="Histidine-containing phosphotransfer domain, HPT domain"/>
    <property type="match status" value="1"/>
</dbReference>
<dbReference type="SMART" id="SM00091">
    <property type="entry name" value="PAS"/>
    <property type="match status" value="6"/>
</dbReference>
<dbReference type="PROSITE" id="PS50113">
    <property type="entry name" value="PAC"/>
    <property type="match status" value="4"/>
</dbReference>
<dbReference type="EC" id="2.7.13.3" evidence="4"/>
<dbReference type="InterPro" id="IPR000700">
    <property type="entry name" value="PAS-assoc_C"/>
</dbReference>
<dbReference type="InterPro" id="IPR036097">
    <property type="entry name" value="HisK_dim/P_sf"/>
</dbReference>
<dbReference type="Proteomes" id="UP000001968">
    <property type="component" value="Chromosome"/>
</dbReference>